<dbReference type="Gene3D" id="3.40.50.300">
    <property type="entry name" value="P-loop containing nucleotide triphosphate hydrolases"/>
    <property type="match status" value="1"/>
</dbReference>
<dbReference type="EMBL" id="HBGR01000362">
    <property type="protein sequence ID" value="CAD9366784.1"/>
    <property type="molecule type" value="Transcribed_RNA"/>
</dbReference>
<dbReference type="InterPro" id="IPR033690">
    <property type="entry name" value="Adenylat_kinase_CS"/>
</dbReference>
<dbReference type="GO" id="GO:0005524">
    <property type="term" value="F:ATP binding"/>
    <property type="evidence" value="ECO:0007669"/>
    <property type="project" value="UniProtKB-KW"/>
</dbReference>
<keyword evidence="4 9" id="KW-0418">Kinase</keyword>
<feature type="binding site" evidence="9">
    <location>
        <position position="239"/>
    </location>
    <ligand>
        <name>a ribonucleoside 5'-phosphate</name>
        <dbReference type="ChEBI" id="CHEBI:58043"/>
    </ligand>
</feature>
<evidence type="ECO:0000256" key="2">
    <source>
        <dbReference type="ARBA" id="ARBA00022679"/>
    </source>
</evidence>
<reference evidence="10" key="1">
    <citation type="submission" date="2021-01" db="EMBL/GenBank/DDBJ databases">
        <authorList>
            <person name="Corre E."/>
            <person name="Pelletier E."/>
            <person name="Niang G."/>
            <person name="Scheremetjew M."/>
            <person name="Finn R."/>
            <person name="Kale V."/>
            <person name="Holt S."/>
            <person name="Cochrane G."/>
            <person name="Meng A."/>
            <person name="Brown T."/>
            <person name="Cohen L."/>
        </authorList>
    </citation>
    <scope>NUCLEOTIDE SEQUENCE</scope>
    <source>
        <strain evidence="10">RCC733</strain>
    </source>
</reference>
<evidence type="ECO:0000256" key="6">
    <source>
        <dbReference type="ARBA" id="ARBA00022975"/>
    </source>
</evidence>
<dbReference type="GO" id="GO:0019205">
    <property type="term" value="F:nucleobase-containing compound kinase activity"/>
    <property type="evidence" value="ECO:0007669"/>
    <property type="project" value="InterPro"/>
</dbReference>
<comment type="catalytic activity">
    <reaction evidence="9">
        <text>dCMP + ATP = dCDP + ADP</text>
        <dbReference type="Rhea" id="RHEA:25094"/>
        <dbReference type="ChEBI" id="CHEBI:30616"/>
        <dbReference type="ChEBI" id="CHEBI:57566"/>
        <dbReference type="ChEBI" id="CHEBI:58593"/>
        <dbReference type="ChEBI" id="CHEBI:456216"/>
        <dbReference type="EC" id="2.7.4.14"/>
    </reaction>
</comment>
<dbReference type="GO" id="GO:0009123">
    <property type="term" value="P:nucleoside monophosphate metabolic process"/>
    <property type="evidence" value="ECO:0007669"/>
    <property type="project" value="UniProtKB-ARBA"/>
</dbReference>
<feature type="binding site" evidence="9">
    <location>
        <begin position="122"/>
        <end position="127"/>
    </location>
    <ligand>
        <name>ATP</name>
        <dbReference type="ChEBI" id="CHEBI:30616"/>
    </ligand>
</feature>
<dbReference type="GO" id="GO:0006207">
    <property type="term" value="P:'de novo' pyrimidine nucleobase biosynthetic process"/>
    <property type="evidence" value="ECO:0007669"/>
    <property type="project" value="InterPro"/>
</dbReference>
<comment type="domain">
    <text evidence="9">Consists of three domains, a large central CORE domain and two small peripheral domains, NMPbind and LID, which undergo movements during catalysis. The LID domain closes over the site of phosphoryl transfer upon ATP binding. Assembling and dissambling the active center during each catalytic cycle provides an effective means to prevent ATP hydrolysis.</text>
</comment>
<dbReference type="GO" id="GO:0005634">
    <property type="term" value="C:nucleus"/>
    <property type="evidence" value="ECO:0007669"/>
    <property type="project" value="UniProtKB-SubCell"/>
</dbReference>
<keyword evidence="3 9" id="KW-0547">Nucleotide-binding</keyword>
<comment type="similarity">
    <text evidence="9">Belongs to the adenylate kinase family. UMP-CMP kinase subfamily.</text>
</comment>
<feature type="binding site" evidence="9">
    <location>
        <position position="235"/>
    </location>
    <ligand>
        <name>ATP</name>
        <dbReference type="ChEBI" id="CHEBI:30616"/>
    </ligand>
</feature>
<dbReference type="EC" id="2.7.4.14" evidence="9"/>
<dbReference type="CDD" id="cd01428">
    <property type="entry name" value="ADK"/>
    <property type="match status" value="1"/>
</dbReference>
<dbReference type="HAMAP" id="MF_00235">
    <property type="entry name" value="Adenylate_kinase_Adk"/>
    <property type="match status" value="1"/>
</dbReference>
<dbReference type="PRINTS" id="PR00094">
    <property type="entry name" value="ADENYLTKNASE"/>
</dbReference>
<comment type="cofactor">
    <cofactor evidence="9">
        <name>Mg(2+)</name>
        <dbReference type="ChEBI" id="CHEBI:18420"/>
    </cofactor>
    <text evidence="9">Binds 1 Mg(2+) ion per monomer.</text>
</comment>
<feature type="binding site" evidence="9">
    <location>
        <begin position="169"/>
        <end position="171"/>
    </location>
    <ligand>
        <name>a ribonucleoside 5'-phosphate</name>
        <dbReference type="ChEBI" id="CHEBI:58043"/>
    </ligand>
</feature>
<evidence type="ECO:0000256" key="7">
    <source>
        <dbReference type="ARBA" id="ARBA00023242"/>
    </source>
</evidence>
<dbReference type="GO" id="GO:0006221">
    <property type="term" value="P:pyrimidine nucleotide biosynthetic process"/>
    <property type="evidence" value="ECO:0007669"/>
    <property type="project" value="UniProtKB-UniRule"/>
</dbReference>
<comment type="catalytic activity">
    <reaction evidence="9">
        <text>CMP + ATP = CDP + ADP</text>
        <dbReference type="Rhea" id="RHEA:11600"/>
        <dbReference type="ChEBI" id="CHEBI:30616"/>
        <dbReference type="ChEBI" id="CHEBI:58069"/>
        <dbReference type="ChEBI" id="CHEBI:60377"/>
        <dbReference type="ChEBI" id="CHEBI:456216"/>
        <dbReference type="EC" id="2.7.4.14"/>
    </reaction>
</comment>
<sequence length="294" mass="31519">MSASRNLTPLLSTLLRRWPASAAAAAYAPALRSYATAAVAASAAGSSTQTASRRTVSLGLLSAGFAATCAFAAPTSSASADSSSGTTPESVLTKVRSTISQLPGMEWAAPTFHVVFVLGGPGSGKGTQCAKLVEEFGVVHLSAGDLLRAHVKSGTEDGNMVKAMIAEGKIVPSSVTIGLLKKAMLESGKTKFLIDGFPRNAENREAFEKEDGIDIHFVLFFDCPEKVMEKRILSRNEGRSDDNVKTIRKRFKVFIDQSMPVVNHYKGMGKVHWVNSNRDPEAVYAETRKLFENF</sequence>
<dbReference type="GO" id="GO:0016776">
    <property type="term" value="F:phosphotransferase activity, phosphate group as acceptor"/>
    <property type="evidence" value="ECO:0007669"/>
    <property type="project" value="InterPro"/>
</dbReference>
<comment type="function">
    <text evidence="9">Catalyzes the phosphorylation of pyrimidine nucleoside monophosphates at the expense of ATP. Plays an important role in de novo pyrimidine nucleotide biosynthesis. Has preference for UMP and CMP as phosphate acceptors.</text>
</comment>
<feature type="binding site" evidence="9">
    <location>
        <position position="148"/>
    </location>
    <ligand>
        <name>a ribonucleoside 5'-phosphate</name>
        <dbReference type="ChEBI" id="CHEBI:58043"/>
    </ligand>
</feature>
<dbReference type="PROSITE" id="PS00113">
    <property type="entry name" value="ADENYLATE_KINASE"/>
    <property type="match status" value="1"/>
</dbReference>
<keyword evidence="1 9" id="KW-0963">Cytoplasm</keyword>
<dbReference type="Pfam" id="PF00406">
    <property type="entry name" value="ADK"/>
    <property type="match status" value="1"/>
</dbReference>
<organism evidence="10">
    <name type="scientific">Pycnococcus provasolii</name>
    <dbReference type="NCBI Taxonomy" id="41880"/>
    <lineage>
        <taxon>Eukaryota</taxon>
        <taxon>Viridiplantae</taxon>
        <taxon>Chlorophyta</taxon>
        <taxon>Pseudoscourfieldiophyceae</taxon>
        <taxon>Pseudoscourfieldiales</taxon>
        <taxon>Pycnococcaceae</taxon>
        <taxon>Pycnococcus</taxon>
    </lineage>
</organism>
<comment type="caution">
    <text evidence="9">Lacks conserved residue(s) required for the propagation of feature annotation.</text>
</comment>
<comment type="subunit">
    <text evidence="9">Monomer.</text>
</comment>
<evidence type="ECO:0000256" key="9">
    <source>
        <dbReference type="HAMAP-Rule" id="MF_03172"/>
    </source>
</evidence>
<evidence type="ECO:0000256" key="5">
    <source>
        <dbReference type="ARBA" id="ARBA00022840"/>
    </source>
</evidence>
<protein>
    <recommendedName>
        <fullName evidence="9">UMP-CMP kinase</fullName>
        <ecNumber evidence="9">2.7.4.14</ecNumber>
    </recommendedName>
    <alternativeName>
        <fullName evidence="9">Deoxycytidylate kinase</fullName>
        <shortName evidence="9">CK</shortName>
        <shortName evidence="9">dCMP kinase</shortName>
    </alternativeName>
    <alternativeName>
        <fullName evidence="9">Uridine monophosphate/cytidine monophosphate kinase</fullName>
        <shortName evidence="9">UMP/CMP kinase</shortName>
        <shortName evidence="9">UMP/CMPK</shortName>
    </alternativeName>
</protein>
<dbReference type="HAMAP" id="MF_03172">
    <property type="entry name" value="Adenylate_kinase_UMP_CMP_kin"/>
    <property type="match status" value="1"/>
</dbReference>
<dbReference type="AlphaFoldDB" id="A0A7S2EZR8"/>
<dbReference type="GO" id="GO:0005737">
    <property type="term" value="C:cytoplasm"/>
    <property type="evidence" value="ECO:0007669"/>
    <property type="project" value="UniProtKB-SubCell"/>
</dbReference>
<dbReference type="SUPFAM" id="SSF52540">
    <property type="entry name" value="P-loop containing nucleoside triphosphate hydrolases"/>
    <property type="match status" value="1"/>
</dbReference>
<comment type="catalytic activity">
    <reaction evidence="8 9">
        <text>UMP + ATP = UDP + ADP</text>
        <dbReference type="Rhea" id="RHEA:24400"/>
        <dbReference type="ChEBI" id="CHEBI:30616"/>
        <dbReference type="ChEBI" id="CHEBI:57865"/>
        <dbReference type="ChEBI" id="CHEBI:58223"/>
        <dbReference type="ChEBI" id="CHEBI:456216"/>
        <dbReference type="EC" id="2.7.4.14"/>
    </reaction>
</comment>
<evidence type="ECO:0000313" key="10">
    <source>
        <dbReference type="EMBL" id="CAD9366784.1"/>
    </source>
</evidence>
<gene>
    <name evidence="10" type="ORF">PPRO1471_LOCUS214</name>
</gene>
<dbReference type="NCBIfam" id="TIGR01359">
    <property type="entry name" value="UMP_CMP_kin_fam"/>
    <property type="match status" value="1"/>
</dbReference>
<feature type="binding site" evidence="9">
    <location>
        <position position="203"/>
    </location>
    <ligand>
        <name>CMP</name>
        <dbReference type="ChEBI" id="CHEBI:60377"/>
    </ligand>
</feature>
<proteinExistence type="inferred from homology"/>
<evidence type="ECO:0000256" key="8">
    <source>
        <dbReference type="ARBA" id="ARBA00048116"/>
    </source>
</evidence>
<feature type="binding site" evidence="9">
    <location>
        <position position="278"/>
    </location>
    <ligand>
        <name>ATP</name>
        <dbReference type="ChEBI" id="CHEBI:30616"/>
    </ligand>
</feature>
<keyword evidence="2 9" id="KW-0808">Transferase</keyword>
<evidence type="ECO:0000256" key="3">
    <source>
        <dbReference type="ARBA" id="ARBA00022741"/>
    </source>
</evidence>
<feature type="binding site" evidence="9">
    <location>
        <position position="250"/>
    </location>
    <ligand>
        <name>a ribonucleoside 5'-phosphate</name>
        <dbReference type="ChEBI" id="CHEBI:58043"/>
    </ligand>
</feature>
<keyword evidence="5 9" id="KW-0067">ATP-binding</keyword>
<dbReference type="InterPro" id="IPR027417">
    <property type="entry name" value="P-loop_NTPase"/>
</dbReference>
<dbReference type="FunFam" id="3.40.50.300:FF:000315">
    <property type="entry name" value="Adenylate kinase 1"/>
    <property type="match status" value="1"/>
</dbReference>
<evidence type="ECO:0000256" key="1">
    <source>
        <dbReference type="ARBA" id="ARBA00022490"/>
    </source>
</evidence>
<comment type="subcellular location">
    <subcellularLocation>
        <location evidence="9">Cytoplasm</location>
    </subcellularLocation>
    <subcellularLocation>
        <location evidence="9">Nucleus</location>
    </subcellularLocation>
</comment>
<dbReference type="InterPro" id="IPR000850">
    <property type="entry name" value="Adenylat/UMP-CMP_kin"/>
</dbReference>
<keyword evidence="6 9" id="KW-0665">Pyrimidine biosynthesis</keyword>
<feature type="binding site" evidence="9">
    <location>
        <begin position="196"/>
        <end position="199"/>
    </location>
    <ligand>
        <name>a ribonucleoside 5'-phosphate</name>
        <dbReference type="ChEBI" id="CHEBI:58043"/>
    </ligand>
</feature>
<dbReference type="InterPro" id="IPR006266">
    <property type="entry name" value="UMP_CMP_kinase"/>
</dbReference>
<name>A0A7S2EZR8_9CHLO</name>
<keyword evidence="7 9" id="KW-0539">Nucleus</keyword>
<dbReference type="PANTHER" id="PTHR23359">
    <property type="entry name" value="NUCLEOTIDE KINASE"/>
    <property type="match status" value="1"/>
</dbReference>
<evidence type="ECO:0000256" key="4">
    <source>
        <dbReference type="ARBA" id="ARBA00022777"/>
    </source>
</evidence>
<accession>A0A7S2EZR8</accession>